<dbReference type="InterPro" id="IPR025652">
    <property type="entry name" value="TesB_C"/>
</dbReference>
<reference evidence="11 12" key="1">
    <citation type="submission" date="2018-07" db="EMBL/GenBank/DDBJ databases">
        <title>Genomic Encyclopedia of Type Strains, Phase IV (KMG-IV): sequencing the most valuable type-strain genomes for metagenomic binning, comparative biology and taxonomic classification.</title>
        <authorList>
            <person name="Goeker M."/>
        </authorList>
    </citation>
    <scope>NUCLEOTIDE SEQUENCE [LARGE SCALE GENOMIC DNA]</scope>
    <source>
        <strain evidence="11 12">DSM 44290</strain>
    </source>
</reference>
<feature type="compositionally biased region" description="Basic and acidic residues" evidence="8">
    <location>
        <begin position="21"/>
        <end position="35"/>
    </location>
</feature>
<feature type="compositionally biased region" description="Polar residues" evidence="8">
    <location>
        <begin position="1"/>
        <end position="13"/>
    </location>
</feature>
<feature type="domain" description="Acyl-CoA thioesterase 2 C-terminal" evidence="9">
    <location>
        <begin position="189"/>
        <end position="316"/>
    </location>
</feature>
<keyword evidence="3" id="KW-0378">Hydrolase</keyword>
<dbReference type="SUPFAM" id="SSF54637">
    <property type="entry name" value="Thioesterase/thiol ester dehydrase-isomerase"/>
    <property type="match status" value="2"/>
</dbReference>
<dbReference type="InterPro" id="IPR029069">
    <property type="entry name" value="HotDog_dom_sf"/>
</dbReference>
<evidence type="ECO:0000256" key="8">
    <source>
        <dbReference type="SAM" id="MobiDB-lite"/>
    </source>
</evidence>
<evidence type="ECO:0000256" key="7">
    <source>
        <dbReference type="ARBA" id="ARBA00079653"/>
    </source>
</evidence>
<accession>A0A370I7V7</accession>
<evidence type="ECO:0000256" key="3">
    <source>
        <dbReference type="ARBA" id="ARBA00022801"/>
    </source>
</evidence>
<evidence type="ECO:0000259" key="9">
    <source>
        <dbReference type="Pfam" id="PF02551"/>
    </source>
</evidence>
<dbReference type="GO" id="GO:0006637">
    <property type="term" value="P:acyl-CoA metabolic process"/>
    <property type="evidence" value="ECO:0007669"/>
    <property type="project" value="InterPro"/>
</dbReference>
<name>A0A370I7V7_9NOCA</name>
<sequence>MNASLGESVSTGRSGQGPEAAAERNHAGPRAHAADGHWKTDLEVLLDLLDLEQIGEDHFLGHHPEKVHSRTFGGQLMGQAIVAAGRTVGPERPVHAVNAHFVRGGDVTKPIEYRVERHRDGRSFANRTVTAYQNDQELFVMLAAFQDWSPGLEHATPQPQVPDPEQLPRVEESFTGLEDRLQMFVNAPHPIDLRYANDPAWILKGTGGTLDYNRVWMKADGRLPDDALIHVATLGYSSDTTVLDSIITTHGLSWGFDRIIAATVNHSIWFHRPFRFDDWALYATQSPVAAGSRGLATGHFYSRAGELLATVVQEGVIRHFPPRA</sequence>
<dbReference type="Proteomes" id="UP000254869">
    <property type="component" value="Unassembled WGS sequence"/>
</dbReference>
<comment type="catalytic activity">
    <reaction evidence="5">
        <text>a fatty acyl-CoA + H2O = a fatty acid + CoA + H(+)</text>
        <dbReference type="Rhea" id="RHEA:16781"/>
        <dbReference type="ChEBI" id="CHEBI:15377"/>
        <dbReference type="ChEBI" id="CHEBI:15378"/>
        <dbReference type="ChEBI" id="CHEBI:28868"/>
        <dbReference type="ChEBI" id="CHEBI:57287"/>
        <dbReference type="ChEBI" id="CHEBI:77636"/>
        <dbReference type="EC" id="3.1.2.20"/>
    </reaction>
    <physiologicalReaction direction="left-to-right" evidence="5">
        <dbReference type="Rhea" id="RHEA:16782"/>
    </physiologicalReaction>
</comment>
<evidence type="ECO:0000259" key="10">
    <source>
        <dbReference type="Pfam" id="PF13622"/>
    </source>
</evidence>
<dbReference type="InterPro" id="IPR042171">
    <property type="entry name" value="Acyl-CoA_hotdog"/>
</dbReference>
<evidence type="ECO:0000313" key="11">
    <source>
        <dbReference type="EMBL" id="RDI65444.1"/>
    </source>
</evidence>
<organism evidence="11 12">
    <name type="scientific">Nocardia pseudobrasiliensis</name>
    <dbReference type="NCBI Taxonomy" id="45979"/>
    <lineage>
        <taxon>Bacteria</taxon>
        <taxon>Bacillati</taxon>
        <taxon>Actinomycetota</taxon>
        <taxon>Actinomycetes</taxon>
        <taxon>Mycobacteriales</taxon>
        <taxon>Nocardiaceae</taxon>
        <taxon>Nocardia</taxon>
    </lineage>
</organism>
<dbReference type="Gene3D" id="2.40.160.210">
    <property type="entry name" value="Acyl-CoA thioesterase, double hotdog domain"/>
    <property type="match status" value="1"/>
</dbReference>
<comment type="similarity">
    <text evidence="1">Belongs to the C/M/P thioester hydrolase family.</text>
</comment>
<gene>
    <name evidence="11" type="ORF">DFR76_106315</name>
</gene>
<evidence type="ECO:0000256" key="2">
    <source>
        <dbReference type="ARBA" id="ARBA00011881"/>
    </source>
</evidence>
<feature type="domain" description="Acyl-CoA thioesterase-like N-terminal HotDog" evidence="10">
    <location>
        <begin position="68"/>
        <end position="146"/>
    </location>
</feature>
<dbReference type="STRING" id="1210086.GCA_001613105_02126"/>
<dbReference type="FunFam" id="2.40.160.210:FF:000001">
    <property type="entry name" value="Acyl-CoA thioesterase II"/>
    <property type="match status" value="1"/>
</dbReference>
<evidence type="ECO:0000313" key="12">
    <source>
        <dbReference type="Proteomes" id="UP000254869"/>
    </source>
</evidence>
<keyword evidence="4" id="KW-0443">Lipid metabolism</keyword>
<proteinExistence type="inferred from homology"/>
<keyword evidence="12" id="KW-1185">Reference proteome</keyword>
<evidence type="ECO:0000256" key="4">
    <source>
        <dbReference type="ARBA" id="ARBA00023098"/>
    </source>
</evidence>
<dbReference type="PANTHER" id="PTHR11066:SF34">
    <property type="entry name" value="ACYL-COENZYME A THIOESTERASE 8"/>
    <property type="match status" value="1"/>
</dbReference>
<dbReference type="CDD" id="cd03445">
    <property type="entry name" value="Thioesterase_II_repeat2"/>
    <property type="match status" value="1"/>
</dbReference>
<dbReference type="EMBL" id="QQBC01000006">
    <property type="protein sequence ID" value="RDI65444.1"/>
    <property type="molecule type" value="Genomic_DNA"/>
</dbReference>
<evidence type="ECO:0000256" key="1">
    <source>
        <dbReference type="ARBA" id="ARBA00006538"/>
    </source>
</evidence>
<dbReference type="PANTHER" id="PTHR11066">
    <property type="entry name" value="ACYL-COA THIOESTERASE"/>
    <property type="match status" value="1"/>
</dbReference>
<evidence type="ECO:0000256" key="5">
    <source>
        <dbReference type="ARBA" id="ARBA00050943"/>
    </source>
</evidence>
<evidence type="ECO:0000256" key="6">
    <source>
        <dbReference type="ARBA" id="ARBA00071120"/>
    </source>
</evidence>
<comment type="subunit">
    <text evidence="2">Homotetramer.</text>
</comment>
<dbReference type="Pfam" id="PF13622">
    <property type="entry name" value="4HBT_3"/>
    <property type="match status" value="1"/>
</dbReference>
<comment type="caution">
    <text evidence="11">The sequence shown here is derived from an EMBL/GenBank/DDBJ whole genome shotgun (WGS) entry which is preliminary data.</text>
</comment>
<dbReference type="GO" id="GO:0009062">
    <property type="term" value="P:fatty acid catabolic process"/>
    <property type="evidence" value="ECO:0007669"/>
    <property type="project" value="TreeGrafter"/>
</dbReference>
<dbReference type="CDD" id="cd03444">
    <property type="entry name" value="Thioesterase_II_repeat1"/>
    <property type="match status" value="1"/>
</dbReference>
<dbReference type="GO" id="GO:0047617">
    <property type="term" value="F:fatty acyl-CoA hydrolase activity"/>
    <property type="evidence" value="ECO:0007669"/>
    <property type="project" value="UniProtKB-EC"/>
</dbReference>
<dbReference type="InterPro" id="IPR049449">
    <property type="entry name" value="TesB_ACOT8-like_N"/>
</dbReference>
<dbReference type="InterPro" id="IPR003703">
    <property type="entry name" value="Acyl_CoA_thio"/>
</dbReference>
<feature type="region of interest" description="Disordered" evidence="8">
    <location>
        <begin position="1"/>
        <end position="35"/>
    </location>
</feature>
<protein>
    <recommendedName>
        <fullName evidence="6">Acyl-CoA thioesterase 2</fullName>
    </recommendedName>
    <alternativeName>
        <fullName evidence="7">Thioesterase II</fullName>
    </alternativeName>
</protein>
<dbReference type="Pfam" id="PF02551">
    <property type="entry name" value="Acyl_CoA_thio"/>
    <property type="match status" value="1"/>
</dbReference>
<dbReference type="AlphaFoldDB" id="A0A370I7V7"/>